<dbReference type="Pfam" id="PF06744">
    <property type="entry name" value="IcmF_C"/>
    <property type="match status" value="1"/>
</dbReference>
<dbReference type="InterPro" id="IPR053156">
    <property type="entry name" value="T6SS_TssM-like"/>
</dbReference>
<feature type="coiled-coil region" evidence="1">
    <location>
        <begin position="471"/>
        <end position="501"/>
    </location>
</feature>
<keyword evidence="2" id="KW-1133">Transmembrane helix</keyword>
<dbReference type="PANTHER" id="PTHR36153:SF1">
    <property type="entry name" value="TYPE VI SECRETION SYSTEM COMPONENT TSSM1"/>
    <property type="match status" value="1"/>
</dbReference>
<dbReference type="Gene3D" id="3.40.50.300">
    <property type="entry name" value="P-loop containing nucleotide triphosphate hydrolases"/>
    <property type="match status" value="1"/>
</dbReference>
<dbReference type="InterPro" id="IPR017731">
    <property type="entry name" value="TssM1-like"/>
</dbReference>
<keyword evidence="2" id="KW-0812">Transmembrane</keyword>
<feature type="domain" description="Type VI secretion system component TssM1 helical" evidence="6">
    <location>
        <begin position="958"/>
        <end position="1056"/>
    </location>
</feature>
<dbReference type="AlphaFoldDB" id="A0A0M6ZXA6"/>
<feature type="domain" description="IcmF-related" evidence="4">
    <location>
        <begin position="505"/>
        <end position="805"/>
    </location>
</feature>
<dbReference type="InterPro" id="IPR048677">
    <property type="entry name" value="TssM1_hel"/>
</dbReference>
<dbReference type="InterPro" id="IPR010623">
    <property type="entry name" value="IcmF_C"/>
</dbReference>
<dbReference type="CDD" id="cd00882">
    <property type="entry name" value="Ras_like_GTPase"/>
    <property type="match status" value="1"/>
</dbReference>
<dbReference type="SUPFAM" id="SSF52540">
    <property type="entry name" value="P-loop containing nucleoside triphosphate hydrolases"/>
    <property type="match status" value="1"/>
</dbReference>
<dbReference type="Pfam" id="PF21070">
    <property type="entry name" value="IcmF_helical"/>
    <property type="match status" value="1"/>
</dbReference>
<evidence type="ECO:0000256" key="2">
    <source>
        <dbReference type="SAM" id="Phobius"/>
    </source>
</evidence>
<dbReference type="Pfam" id="PF14331">
    <property type="entry name" value="IcmF-related_N"/>
    <property type="match status" value="1"/>
</dbReference>
<evidence type="ECO:0000259" key="5">
    <source>
        <dbReference type="Pfam" id="PF14331"/>
    </source>
</evidence>
<dbReference type="Proteomes" id="UP000053235">
    <property type="component" value="Unassembled WGS sequence"/>
</dbReference>
<evidence type="ECO:0000259" key="6">
    <source>
        <dbReference type="Pfam" id="PF21070"/>
    </source>
</evidence>
<dbReference type="EMBL" id="CXWD01000004">
    <property type="protein sequence ID" value="CTQ66901.1"/>
    <property type="molecule type" value="Genomic_DNA"/>
</dbReference>
<feature type="transmembrane region" description="Helical" evidence="2">
    <location>
        <begin position="50"/>
        <end position="70"/>
    </location>
</feature>
<evidence type="ECO:0000259" key="4">
    <source>
        <dbReference type="Pfam" id="PF06761"/>
    </source>
</evidence>
<evidence type="ECO:0000256" key="1">
    <source>
        <dbReference type="SAM" id="Coils"/>
    </source>
</evidence>
<dbReference type="Pfam" id="PF06761">
    <property type="entry name" value="IcmF-related"/>
    <property type="match status" value="1"/>
</dbReference>
<evidence type="ECO:0000259" key="3">
    <source>
        <dbReference type="Pfam" id="PF06744"/>
    </source>
</evidence>
<dbReference type="NCBIfam" id="TIGR03348">
    <property type="entry name" value="VI_IcmF"/>
    <property type="match status" value="1"/>
</dbReference>
<feature type="transmembrane region" description="Helical" evidence="2">
    <location>
        <begin position="12"/>
        <end position="38"/>
    </location>
</feature>
<evidence type="ECO:0000313" key="7">
    <source>
        <dbReference type="EMBL" id="CTQ66901.1"/>
    </source>
</evidence>
<dbReference type="STRING" id="388408.LAX5112_01135"/>
<keyword evidence="8" id="KW-1185">Reference proteome</keyword>
<keyword evidence="1" id="KW-0175">Coiled coil</keyword>
<gene>
    <name evidence="7" type="ORF">LAX5112_01135</name>
</gene>
<dbReference type="OrthoDB" id="9758229at2"/>
<protein>
    <submittedName>
        <fullName evidence="7">Type VI secretion protein IcmF</fullName>
    </submittedName>
</protein>
<evidence type="ECO:0000313" key="8">
    <source>
        <dbReference type="Proteomes" id="UP000053235"/>
    </source>
</evidence>
<feature type="domain" description="Type VI secretion system IcmF C-terminal" evidence="3">
    <location>
        <begin position="1064"/>
        <end position="1154"/>
    </location>
</feature>
<organism evidence="7 8">
    <name type="scientific">Roseibium alexandrii</name>
    <dbReference type="NCBI Taxonomy" id="388408"/>
    <lineage>
        <taxon>Bacteria</taxon>
        <taxon>Pseudomonadati</taxon>
        <taxon>Pseudomonadota</taxon>
        <taxon>Alphaproteobacteria</taxon>
        <taxon>Hyphomicrobiales</taxon>
        <taxon>Stappiaceae</taxon>
        <taxon>Roseibium</taxon>
    </lineage>
</organism>
<dbReference type="InterPro" id="IPR027417">
    <property type="entry name" value="P-loop_NTPase"/>
</dbReference>
<feature type="domain" description="Type VI secretion system component TssM1 N-terminal" evidence="5">
    <location>
        <begin position="200"/>
        <end position="455"/>
    </location>
</feature>
<feature type="transmembrane region" description="Helical" evidence="2">
    <location>
        <begin position="446"/>
        <end position="469"/>
    </location>
</feature>
<name>A0A0M6ZXA6_9HYPH</name>
<dbReference type="InterPro" id="IPR009612">
    <property type="entry name" value="IcmF-rel"/>
</dbReference>
<reference evidence="8" key="1">
    <citation type="submission" date="2015-07" db="EMBL/GenBank/DDBJ databases">
        <authorList>
            <person name="Rodrigo-Torres Lidia"/>
            <person name="Arahal R.David."/>
        </authorList>
    </citation>
    <scope>NUCLEOTIDE SEQUENCE [LARGE SCALE GENOMIC DNA]</scope>
    <source>
        <strain evidence="8">CECT 5112</strain>
    </source>
</reference>
<dbReference type="PANTHER" id="PTHR36153">
    <property type="entry name" value="INNER MEMBRANE PROTEIN-RELATED"/>
    <property type="match status" value="1"/>
</dbReference>
<dbReference type="InterPro" id="IPR025743">
    <property type="entry name" value="TssM1_N"/>
</dbReference>
<keyword evidence="2" id="KW-0472">Membrane</keyword>
<proteinExistence type="predicted"/>
<sequence length="1204" mass="133564">MIRTYFASLLRPVSLLILLLLIIVSVAIYFFGGIVTIAGITPFAQTEPRIIAIVALFVLFFLITFLRHVLARRANAKLINSMLANDELVSMGTDMSADEVELIRERFEAALQKLRDNPLDGKRRRNFLFELPWYIIIGPPGTGKTTILRNSGLEYPLAEHGQEALQGIGGTRNCDWWISNEAVMIDTAGRYTTQDVNKGVDAAAWNGFLELILKFRRRRPVNGILLTISIEDVAVADEDSRKRQAEILRQRLRELHRTFGMRLPVYVMFTKCDLIAGFDEYFDDLKQRERDQVWGVTLPYDPQQITVGPAFEAGFTDLVARLEKDLPGTLSEERNNSRRCRIYGFPYEFGSLSTVLRSFLADVFRSSRYEAQPLLRGVYFTSGTQEGTPFDRLLGAMGRSFQLAPSHQMPLSGQGKAYFIKNLLSNIVFPEQNLVGVNTGLERRLAAVYAGGLAALCALVIGMSAYWLAGLNHAEETAEEVEELTDRLRILRTEADQNRSLISILPTLNAAKALRDEVIEQENWLTVTPFSIESQSKLLPAATKTYDSYLTEYLLPSIASRLEAQIQLVSNTTGSNSALLRDQLETYLMLTTGQNYNADKVRSAFRSQNEAAFVLNPENRGAMQEHMNNLIQLLPIKTAVDQPIVQEARDRIQRVPQASEIYNRMVTDSAQRYRVAPINLTRSLGAGALFIDSATAGGRSLIPGLYTKNGFYNFFLARLPEYIRSSIGSDWVLGDSVSETTYNRLAQEIVRMYTQDYIQAWREGISYIRVVEIGSLGRAQIVLQDLSSPDSPLTNVLNILRENTQLPLPGSQQNQAATQAASAASSGAATSLAASASEAAQKAAVETAFGDAPWPGLAIENAFRPLNNLTDPTSSQTLDRVQQLFGDLYGNVSGVVTAPDPTKAAYDLVKGRAQTPTTDSFTTLRAEASTKPEPVRSMVLSIVNRTWGLLNKSAYLYLNGRWKDEVVPACTSIIAGRYPFDPDAQEDVSLEDFTDLLGPSGVMDAFYNDYLKPFIVVRRRQFSPIQTQGAGLGLAQETLNQISTSQTIKEAFFAKGGSSPETKFTIRPSFLDPEALRSTLKIDDDSIVYRHGPVRGKDFSWPSQADASTAELSITLLDNSKTTILKEGTWAIFRLLSASGLSRVRGRDRFEFSVEKVVKKEQRIDNGTKTVDVSYKGSFALSAGSVVNPFNLGLYSSFRCPPAL</sequence>
<accession>A0A0M6ZXA6</accession>
<dbReference type="RefSeq" id="WP_055670990.1">
    <property type="nucleotide sequence ID" value="NZ_CXWD01000004.1"/>
</dbReference>